<reference evidence="8" key="2">
    <citation type="journal article" date="2019" name="IMA Fungus">
        <title>Genome sequencing and comparison of five Tilletia species to identify candidate genes for the detection of regulated species infecting wheat.</title>
        <authorList>
            <person name="Nguyen H.D.T."/>
            <person name="Sultana T."/>
            <person name="Kesanakurti P."/>
            <person name="Hambleton S."/>
        </authorList>
    </citation>
    <scope>NUCLEOTIDE SEQUENCE</scope>
    <source>
        <strain evidence="8">DAOMC 236416</strain>
    </source>
</reference>
<gene>
    <name evidence="8" type="ORF">A4X13_0g3963</name>
</gene>
<dbReference type="PANTHER" id="PTHR10755:SF0">
    <property type="entry name" value="OXYGEN-DEPENDENT COPROPORPHYRINOGEN-III OXIDASE, MITOCHONDRIAL"/>
    <property type="match status" value="1"/>
</dbReference>
<dbReference type="UniPathway" id="UPA00251">
    <property type="reaction ID" value="UER00322"/>
</dbReference>
<comment type="subunit">
    <text evidence="3">Homodimer.</text>
</comment>
<feature type="compositionally biased region" description="Polar residues" evidence="7">
    <location>
        <begin position="33"/>
        <end position="47"/>
    </location>
</feature>
<dbReference type="EMBL" id="LWDF02000243">
    <property type="protein sequence ID" value="KAE8251516.1"/>
    <property type="molecule type" value="Genomic_DNA"/>
</dbReference>
<dbReference type="InterPro" id="IPR036406">
    <property type="entry name" value="Coprogen_oxidase_aer_sf"/>
</dbReference>
<proteinExistence type="inferred from homology"/>
<evidence type="ECO:0000313" key="8">
    <source>
        <dbReference type="EMBL" id="KAE8251516.1"/>
    </source>
</evidence>
<keyword evidence="5" id="KW-0560">Oxidoreductase</keyword>
<dbReference type="GO" id="GO:0005737">
    <property type="term" value="C:cytoplasm"/>
    <property type="evidence" value="ECO:0007669"/>
    <property type="project" value="TreeGrafter"/>
</dbReference>
<evidence type="ECO:0000256" key="6">
    <source>
        <dbReference type="ARBA" id="ARBA00023244"/>
    </source>
</evidence>
<evidence type="ECO:0000256" key="2">
    <source>
        <dbReference type="ARBA" id="ARBA00010644"/>
    </source>
</evidence>
<dbReference type="GO" id="GO:0004109">
    <property type="term" value="F:coproporphyrinogen oxidase activity"/>
    <property type="evidence" value="ECO:0007669"/>
    <property type="project" value="UniProtKB-EC"/>
</dbReference>
<feature type="compositionally biased region" description="Basic and acidic residues" evidence="7">
    <location>
        <begin position="502"/>
        <end position="518"/>
    </location>
</feature>
<organism evidence="8 9">
    <name type="scientific">Tilletia indica</name>
    <dbReference type="NCBI Taxonomy" id="43049"/>
    <lineage>
        <taxon>Eukaryota</taxon>
        <taxon>Fungi</taxon>
        <taxon>Dikarya</taxon>
        <taxon>Basidiomycota</taxon>
        <taxon>Ustilaginomycotina</taxon>
        <taxon>Exobasidiomycetes</taxon>
        <taxon>Tilletiales</taxon>
        <taxon>Tilletiaceae</taxon>
        <taxon>Tilletia</taxon>
    </lineage>
</organism>
<dbReference type="Pfam" id="PF01218">
    <property type="entry name" value="Coprogen_oxidas"/>
    <property type="match status" value="1"/>
</dbReference>
<sequence length="518" mass="56654">MSALPKAGFPHVMMAAARITAAPGRAAAKQLRTHSSTASRPTGSTSRNTAAVAALGVVAAGSALILYGSSSDSRKVHCEASSGAATAKGSNYAYSYTKDGRATTGRSGAPDISHLNLSDINDTSKPMRVRMESYIKELQHRIVTALGAEEVEGHFIVDSWLRKEGGEGISCVLQDGKTFEKAGVNISVVHGKLPPAAIRQMSADHAGLQERTSYKLDGPDAEVDGLPFYAAGLSLVVHPANPFAPTVHFNYRYFELTHPPTLKDGSPNPRYVEAKANGTEQEPVAWWFGGGTDLTPIYLFEEDAKHFHQTLKTAADSNDPAFYPAWKKWCDDYFLIPHRKERRGVGGIFFDDLTLPDSTLSISSGKNAAQRTSFIPLSDGKKGAAAAARGPITSSEQHGKESLFRTVRSMGDAFLPAYLPLLQRRKSTPYTEAHERWQALRRGRYVEFNLVYDRGTKFGLQTPGARIESILMSLPLKARWEYMEKYSGAGWAEVDAEDREGSEEAKTQKVLREPKEWV</sequence>
<comment type="similarity">
    <text evidence="2">Belongs to the aerobic coproporphyrinogen-III oxidase family.</text>
</comment>
<keyword evidence="6" id="KW-0627">Porphyrin biosynthesis</keyword>
<protein>
    <recommendedName>
        <fullName evidence="4">coproporphyrinogen oxidase</fullName>
        <ecNumber evidence="4">1.3.3.3</ecNumber>
    </recommendedName>
</protein>
<dbReference type="PRINTS" id="PR00073">
    <property type="entry name" value="COPRGNOXDASE"/>
</dbReference>
<dbReference type="SUPFAM" id="SSF102886">
    <property type="entry name" value="Coproporphyrinogen III oxidase"/>
    <property type="match status" value="1"/>
</dbReference>
<evidence type="ECO:0000256" key="4">
    <source>
        <dbReference type="ARBA" id="ARBA00012869"/>
    </source>
</evidence>
<dbReference type="GO" id="GO:0006782">
    <property type="term" value="P:protoporphyrinogen IX biosynthetic process"/>
    <property type="evidence" value="ECO:0007669"/>
    <property type="project" value="UniProtKB-UniPathway"/>
</dbReference>
<dbReference type="PANTHER" id="PTHR10755">
    <property type="entry name" value="COPROPORPHYRINOGEN III OXIDASE, MITOCHONDRIAL"/>
    <property type="match status" value="1"/>
</dbReference>
<evidence type="ECO:0000313" key="9">
    <source>
        <dbReference type="Proteomes" id="UP000077521"/>
    </source>
</evidence>
<feature type="region of interest" description="Disordered" evidence="7">
    <location>
        <begin position="25"/>
        <end position="47"/>
    </location>
</feature>
<comment type="caution">
    <text evidence="8">The sequence shown here is derived from an EMBL/GenBank/DDBJ whole genome shotgun (WGS) entry which is preliminary data.</text>
</comment>
<dbReference type="InterPro" id="IPR001260">
    <property type="entry name" value="Coprogen_oxidase_aer"/>
</dbReference>
<dbReference type="Proteomes" id="UP000077521">
    <property type="component" value="Unassembled WGS sequence"/>
</dbReference>
<feature type="region of interest" description="Disordered" evidence="7">
    <location>
        <begin position="493"/>
        <end position="518"/>
    </location>
</feature>
<evidence type="ECO:0000256" key="3">
    <source>
        <dbReference type="ARBA" id="ARBA00011738"/>
    </source>
</evidence>
<name>A0A177TVW5_9BASI</name>
<evidence type="ECO:0000256" key="5">
    <source>
        <dbReference type="ARBA" id="ARBA00023002"/>
    </source>
</evidence>
<accession>A0A177TVW5</accession>
<evidence type="ECO:0000256" key="1">
    <source>
        <dbReference type="ARBA" id="ARBA00005168"/>
    </source>
</evidence>
<dbReference type="InterPro" id="IPR018375">
    <property type="entry name" value="Coprogen_oxidase_CS"/>
</dbReference>
<reference evidence="8" key="1">
    <citation type="submission" date="2016-04" db="EMBL/GenBank/DDBJ databases">
        <authorList>
            <person name="Nguyen H.D."/>
            <person name="Samba Siva P."/>
            <person name="Cullis J."/>
            <person name="Levesque C.A."/>
            <person name="Hambleton S."/>
        </authorList>
    </citation>
    <scope>NUCLEOTIDE SEQUENCE</scope>
    <source>
        <strain evidence="8">DAOMC 236416</strain>
    </source>
</reference>
<dbReference type="NCBIfam" id="NF003727">
    <property type="entry name" value="PRK05330.1"/>
    <property type="match status" value="1"/>
</dbReference>
<evidence type="ECO:0000256" key="7">
    <source>
        <dbReference type="SAM" id="MobiDB-lite"/>
    </source>
</evidence>
<keyword evidence="9" id="KW-1185">Reference proteome</keyword>
<dbReference type="EC" id="1.3.3.3" evidence="4"/>
<dbReference type="Gene3D" id="3.40.1500.10">
    <property type="entry name" value="Coproporphyrinogen III oxidase, aerobic"/>
    <property type="match status" value="1"/>
</dbReference>
<dbReference type="PROSITE" id="PS01021">
    <property type="entry name" value="COPROGEN_OXIDASE"/>
    <property type="match status" value="1"/>
</dbReference>
<dbReference type="AlphaFoldDB" id="A0A177TVW5"/>
<comment type="pathway">
    <text evidence="1">Porphyrin-containing compound metabolism; protoporphyrin-IX biosynthesis; protoporphyrinogen-IX from coproporphyrinogen-III (O2 route): step 1/1.</text>
</comment>